<feature type="compositionally biased region" description="Basic residues" evidence="1">
    <location>
        <begin position="473"/>
        <end position="482"/>
    </location>
</feature>
<dbReference type="EMBL" id="VTPC01091101">
    <property type="protein sequence ID" value="KAF2879665.1"/>
    <property type="molecule type" value="Genomic_DNA"/>
</dbReference>
<evidence type="ECO:0000256" key="1">
    <source>
        <dbReference type="SAM" id="MobiDB-lite"/>
    </source>
</evidence>
<gene>
    <name evidence="2" type="ORF">ILUMI_26503</name>
</gene>
<feature type="compositionally biased region" description="Polar residues" evidence="1">
    <location>
        <begin position="52"/>
        <end position="67"/>
    </location>
</feature>
<keyword evidence="3" id="KW-1185">Reference proteome</keyword>
<protein>
    <submittedName>
        <fullName evidence="2">Uncharacterized protein</fullName>
    </submittedName>
</protein>
<feature type="compositionally biased region" description="Basic and acidic residues" evidence="1">
    <location>
        <begin position="323"/>
        <end position="334"/>
    </location>
</feature>
<feature type="compositionally biased region" description="Low complexity" evidence="1">
    <location>
        <begin position="232"/>
        <end position="245"/>
    </location>
</feature>
<evidence type="ECO:0000313" key="2">
    <source>
        <dbReference type="EMBL" id="KAF2879665.1"/>
    </source>
</evidence>
<comment type="caution">
    <text evidence="2">The sequence shown here is derived from an EMBL/GenBank/DDBJ whole genome shotgun (WGS) entry which is preliminary data.</text>
</comment>
<reference evidence="2" key="1">
    <citation type="submission" date="2019-08" db="EMBL/GenBank/DDBJ databases">
        <title>The genome of the North American firefly Photinus pyralis.</title>
        <authorList>
            <consortium name="Photinus pyralis genome working group"/>
            <person name="Fallon T.R."/>
            <person name="Sander Lower S.E."/>
            <person name="Weng J.-K."/>
        </authorList>
    </citation>
    <scope>NUCLEOTIDE SEQUENCE</scope>
    <source>
        <strain evidence="2">TRF0915ILg1</strain>
        <tissue evidence="2">Whole body</tissue>
    </source>
</reference>
<dbReference type="Proteomes" id="UP000801492">
    <property type="component" value="Unassembled WGS sequence"/>
</dbReference>
<dbReference type="AlphaFoldDB" id="A0A8K0C3Q5"/>
<sequence>MTELHTALQKEWYRISQGAALVNKSFVRYLSSARWTVYRTSSASAKSTAPSCFSTLQKNSKTNTGLPTGTKPANPPLEARPRPHNRVRPPLTAPRRPPKTASRRLPSLARGPSAWARETAPARWRSSRRRNRRPAPRRRKAPGRARARPAAAAASPQSTSATKTKTSAATKGKAKGKPKKAATETPGPSAAVKGQPSAKPATEVTRESSGAIPRIKPAAPQARQESGESVRGGAAPAPAGAGAAAAEDKPAAPPAPMEIESASAARRREESSASEDSDDGFQEAGRRTRKRRRQAASNERRSPVASRTGFRPQPGAYVPGRGPRRDRGENDHRVVACVHRASTRLHGPDPSDRHRGRAGPRGGLAPVTHAELAQICDKRRAGLRPARSPPSGRQGPHSCEEPGSPPGTTHHEPGAPRQGERSRSRSPQRCLDTSKRELGSQARVSGHTGQLPVENGQNPEEQVVSDPPDSRRTGHGILRRAKAYWPRSQKGEDDAKESRRPRTAGYNSRLLRGGPGANQGRQSQESSGSRRYQQQGAQGSPEQGHRGPNRDNQRHAADAPLSTDVEVC</sequence>
<accession>A0A8K0C3Q5</accession>
<feature type="compositionally biased region" description="Low complexity" evidence="1">
    <location>
        <begin position="148"/>
        <end position="171"/>
    </location>
</feature>
<feature type="compositionally biased region" description="Basic and acidic residues" evidence="1">
    <location>
        <begin position="409"/>
        <end position="423"/>
    </location>
</feature>
<organism evidence="2 3">
    <name type="scientific">Ignelater luminosus</name>
    <name type="common">Cucubano</name>
    <name type="synonym">Pyrophorus luminosus</name>
    <dbReference type="NCBI Taxonomy" id="2038154"/>
    <lineage>
        <taxon>Eukaryota</taxon>
        <taxon>Metazoa</taxon>
        <taxon>Ecdysozoa</taxon>
        <taxon>Arthropoda</taxon>
        <taxon>Hexapoda</taxon>
        <taxon>Insecta</taxon>
        <taxon>Pterygota</taxon>
        <taxon>Neoptera</taxon>
        <taxon>Endopterygota</taxon>
        <taxon>Coleoptera</taxon>
        <taxon>Polyphaga</taxon>
        <taxon>Elateriformia</taxon>
        <taxon>Elateroidea</taxon>
        <taxon>Elateridae</taxon>
        <taxon>Agrypninae</taxon>
        <taxon>Pyrophorini</taxon>
        <taxon>Ignelater</taxon>
    </lineage>
</organism>
<proteinExistence type="predicted"/>
<feature type="compositionally biased region" description="Basic residues" evidence="1">
    <location>
        <begin position="125"/>
        <end position="147"/>
    </location>
</feature>
<feature type="compositionally biased region" description="Acidic residues" evidence="1">
    <location>
        <begin position="272"/>
        <end position="281"/>
    </location>
</feature>
<feature type="compositionally biased region" description="Basic and acidic residues" evidence="1">
    <location>
        <begin position="543"/>
        <end position="557"/>
    </location>
</feature>
<evidence type="ECO:0000313" key="3">
    <source>
        <dbReference type="Proteomes" id="UP000801492"/>
    </source>
</evidence>
<feature type="compositionally biased region" description="Basic and acidic residues" evidence="1">
    <location>
        <begin position="489"/>
        <end position="500"/>
    </location>
</feature>
<name>A0A8K0C3Q5_IGNLU</name>
<feature type="compositionally biased region" description="Low complexity" evidence="1">
    <location>
        <begin position="519"/>
        <end position="540"/>
    </location>
</feature>
<feature type="region of interest" description="Disordered" evidence="1">
    <location>
        <begin position="46"/>
        <end position="568"/>
    </location>
</feature>